<dbReference type="PANTHER" id="PTHR45138">
    <property type="entry name" value="REGULATORY COMPONENTS OF SENSORY TRANSDUCTION SYSTEM"/>
    <property type="match status" value="1"/>
</dbReference>
<dbReference type="InterPro" id="IPR000253">
    <property type="entry name" value="FHA_dom"/>
</dbReference>
<dbReference type="PROSITE" id="PS50006">
    <property type="entry name" value="FHA_DOMAIN"/>
    <property type="match status" value="1"/>
</dbReference>
<dbReference type="Pfam" id="PF00498">
    <property type="entry name" value="FHA"/>
    <property type="match status" value="1"/>
</dbReference>
<name>A0A4U1JGE9_9BACT</name>
<dbReference type="SUPFAM" id="SSF49879">
    <property type="entry name" value="SMAD/FHA domain"/>
    <property type="match status" value="1"/>
</dbReference>
<dbReference type="OrthoDB" id="9783076at2"/>
<dbReference type="SMART" id="SM00267">
    <property type="entry name" value="GGDEF"/>
    <property type="match status" value="1"/>
</dbReference>
<dbReference type="PROSITE" id="PS50887">
    <property type="entry name" value="GGDEF"/>
    <property type="match status" value="1"/>
</dbReference>
<keyword evidence="6" id="KW-1185">Reference proteome</keyword>
<dbReference type="Gene3D" id="2.60.200.20">
    <property type="match status" value="1"/>
</dbReference>
<dbReference type="PANTHER" id="PTHR45138:SF9">
    <property type="entry name" value="DIGUANYLATE CYCLASE DGCM-RELATED"/>
    <property type="match status" value="1"/>
</dbReference>
<dbReference type="InterPro" id="IPR008984">
    <property type="entry name" value="SMAD_FHA_dom_sf"/>
</dbReference>
<feature type="domain" description="FHA" evidence="3">
    <location>
        <begin position="55"/>
        <end position="104"/>
    </location>
</feature>
<protein>
    <recommendedName>
        <fullName evidence="1">diguanylate cyclase</fullName>
        <ecNumber evidence="1">2.7.7.65</ecNumber>
    </recommendedName>
</protein>
<evidence type="ECO:0000256" key="1">
    <source>
        <dbReference type="ARBA" id="ARBA00012528"/>
    </source>
</evidence>
<dbReference type="GO" id="GO:1902201">
    <property type="term" value="P:negative regulation of bacterial-type flagellum-dependent cell motility"/>
    <property type="evidence" value="ECO:0007669"/>
    <property type="project" value="TreeGrafter"/>
</dbReference>
<organism evidence="5 6">
    <name type="scientific">Polyangium fumosum</name>
    <dbReference type="NCBI Taxonomy" id="889272"/>
    <lineage>
        <taxon>Bacteria</taxon>
        <taxon>Pseudomonadati</taxon>
        <taxon>Myxococcota</taxon>
        <taxon>Polyangia</taxon>
        <taxon>Polyangiales</taxon>
        <taxon>Polyangiaceae</taxon>
        <taxon>Polyangium</taxon>
    </lineage>
</organism>
<proteinExistence type="predicted"/>
<evidence type="ECO:0000259" key="3">
    <source>
        <dbReference type="PROSITE" id="PS50006"/>
    </source>
</evidence>
<evidence type="ECO:0000259" key="4">
    <source>
        <dbReference type="PROSITE" id="PS50887"/>
    </source>
</evidence>
<dbReference type="InterPro" id="IPR000160">
    <property type="entry name" value="GGDEF_dom"/>
</dbReference>
<dbReference type="Pfam" id="PF00990">
    <property type="entry name" value="GGDEF"/>
    <property type="match status" value="1"/>
</dbReference>
<dbReference type="NCBIfam" id="TIGR00254">
    <property type="entry name" value="GGDEF"/>
    <property type="match status" value="1"/>
</dbReference>
<dbReference type="SUPFAM" id="SSF55073">
    <property type="entry name" value="Nucleotide cyclase"/>
    <property type="match status" value="1"/>
</dbReference>
<evidence type="ECO:0000256" key="2">
    <source>
        <dbReference type="ARBA" id="ARBA00034247"/>
    </source>
</evidence>
<feature type="domain" description="GGDEF" evidence="4">
    <location>
        <begin position="173"/>
        <end position="307"/>
    </location>
</feature>
<dbReference type="Gene3D" id="3.30.70.270">
    <property type="match status" value="1"/>
</dbReference>
<dbReference type="GO" id="GO:0043709">
    <property type="term" value="P:cell adhesion involved in single-species biofilm formation"/>
    <property type="evidence" value="ECO:0007669"/>
    <property type="project" value="TreeGrafter"/>
</dbReference>
<evidence type="ECO:0000313" key="6">
    <source>
        <dbReference type="Proteomes" id="UP000309215"/>
    </source>
</evidence>
<sequence>MNSGPPDDDIEATRVAHVKELQDELRARSQRDRAYLIVLVGSNVGEMFEVEFPETVLGRGANATVRLNDDGISRRHARLVRAGNDVVLEDLNSSNGTSVNGENISQRILRDGDKIRLGSTTILKFTYHDHLDVSFQQQMIDAALRDGLTKAFNKRYFLSRLETEIAYAKRHRAPLSLVMFDVDHFKRVNDTYGHLAGDYVLTKISKLTMNTVRTEDVFARYGGEEFGVICRGVSLGNAGILGERLRSAVETATFEHEGTRIPITISVGVAASPDLPVETPEQLIAAADEALYQAKRTGRNRVLLKHGTG</sequence>
<dbReference type="RefSeq" id="WP_136928349.1">
    <property type="nucleotide sequence ID" value="NZ_SSMQ01000006.1"/>
</dbReference>
<dbReference type="EMBL" id="SSMQ01000006">
    <property type="protein sequence ID" value="TKD10385.1"/>
    <property type="molecule type" value="Genomic_DNA"/>
</dbReference>
<dbReference type="CDD" id="cd00060">
    <property type="entry name" value="FHA"/>
    <property type="match status" value="1"/>
</dbReference>
<comment type="caution">
    <text evidence="5">The sequence shown here is derived from an EMBL/GenBank/DDBJ whole genome shotgun (WGS) entry which is preliminary data.</text>
</comment>
<dbReference type="InterPro" id="IPR050469">
    <property type="entry name" value="Diguanylate_Cyclase"/>
</dbReference>
<gene>
    <name evidence="5" type="ORF">E8A74_08015</name>
</gene>
<comment type="catalytic activity">
    <reaction evidence="2">
        <text>2 GTP = 3',3'-c-di-GMP + 2 diphosphate</text>
        <dbReference type="Rhea" id="RHEA:24898"/>
        <dbReference type="ChEBI" id="CHEBI:33019"/>
        <dbReference type="ChEBI" id="CHEBI:37565"/>
        <dbReference type="ChEBI" id="CHEBI:58805"/>
        <dbReference type="EC" id="2.7.7.65"/>
    </reaction>
</comment>
<dbReference type="FunFam" id="3.30.70.270:FF:000001">
    <property type="entry name" value="Diguanylate cyclase domain protein"/>
    <property type="match status" value="1"/>
</dbReference>
<dbReference type="GO" id="GO:0052621">
    <property type="term" value="F:diguanylate cyclase activity"/>
    <property type="evidence" value="ECO:0007669"/>
    <property type="project" value="UniProtKB-EC"/>
</dbReference>
<dbReference type="AlphaFoldDB" id="A0A4U1JGE9"/>
<dbReference type="InterPro" id="IPR029787">
    <property type="entry name" value="Nucleotide_cyclase"/>
</dbReference>
<reference evidence="5 6" key="1">
    <citation type="submission" date="2019-04" db="EMBL/GenBank/DDBJ databases">
        <authorList>
            <person name="Li Y."/>
            <person name="Wang J."/>
        </authorList>
    </citation>
    <scope>NUCLEOTIDE SEQUENCE [LARGE SCALE GENOMIC DNA]</scope>
    <source>
        <strain evidence="5 6">DSM 14668</strain>
    </source>
</reference>
<accession>A0A4U1JGE9</accession>
<dbReference type="GO" id="GO:0005886">
    <property type="term" value="C:plasma membrane"/>
    <property type="evidence" value="ECO:0007669"/>
    <property type="project" value="TreeGrafter"/>
</dbReference>
<dbReference type="InterPro" id="IPR043128">
    <property type="entry name" value="Rev_trsase/Diguanyl_cyclase"/>
</dbReference>
<dbReference type="EC" id="2.7.7.65" evidence="1"/>
<dbReference type="Proteomes" id="UP000309215">
    <property type="component" value="Unassembled WGS sequence"/>
</dbReference>
<dbReference type="CDD" id="cd01949">
    <property type="entry name" value="GGDEF"/>
    <property type="match status" value="1"/>
</dbReference>
<dbReference type="SMART" id="SM00240">
    <property type="entry name" value="FHA"/>
    <property type="match status" value="1"/>
</dbReference>
<evidence type="ECO:0000313" key="5">
    <source>
        <dbReference type="EMBL" id="TKD10385.1"/>
    </source>
</evidence>